<dbReference type="SMART" id="SM00387">
    <property type="entry name" value="HATPase_c"/>
    <property type="match status" value="1"/>
</dbReference>
<accession>A6G7S2</accession>
<dbReference type="SMART" id="SM00388">
    <property type="entry name" value="HisKA"/>
    <property type="match status" value="1"/>
</dbReference>
<dbReference type="InterPro" id="IPR003594">
    <property type="entry name" value="HATPase_dom"/>
</dbReference>
<dbReference type="InterPro" id="IPR000014">
    <property type="entry name" value="PAS"/>
</dbReference>
<keyword evidence="5 9" id="KW-0418">Kinase</keyword>
<dbReference type="InterPro" id="IPR003661">
    <property type="entry name" value="HisK_dim/P_dom"/>
</dbReference>
<dbReference type="SUPFAM" id="SSF55874">
    <property type="entry name" value="ATPase domain of HSP90 chaperone/DNA topoisomerase II/histidine kinase"/>
    <property type="match status" value="1"/>
</dbReference>
<feature type="domain" description="PAC" evidence="8">
    <location>
        <begin position="304"/>
        <end position="358"/>
    </location>
</feature>
<proteinExistence type="predicted"/>
<dbReference type="PRINTS" id="PR00344">
    <property type="entry name" value="BCTRLSENSOR"/>
</dbReference>
<dbReference type="InterPro" id="IPR005467">
    <property type="entry name" value="His_kinase_dom"/>
</dbReference>
<dbReference type="PANTHER" id="PTHR43304">
    <property type="entry name" value="PHYTOCHROME-LIKE PROTEIN CPH1"/>
    <property type="match status" value="1"/>
</dbReference>
<comment type="caution">
    <text evidence="9">The sequence shown here is derived from an EMBL/GenBank/DDBJ whole genome shotgun (WGS) entry which is preliminary data.</text>
</comment>
<dbReference type="GO" id="GO:0000155">
    <property type="term" value="F:phosphorelay sensor kinase activity"/>
    <property type="evidence" value="ECO:0007669"/>
    <property type="project" value="InterPro"/>
</dbReference>
<dbReference type="InterPro" id="IPR052162">
    <property type="entry name" value="Sensor_kinase/Photoreceptor"/>
</dbReference>
<evidence type="ECO:0000256" key="3">
    <source>
        <dbReference type="ARBA" id="ARBA00022553"/>
    </source>
</evidence>
<dbReference type="Proteomes" id="UP000005801">
    <property type="component" value="Unassembled WGS sequence"/>
</dbReference>
<dbReference type="CDD" id="cd00082">
    <property type="entry name" value="HisKA"/>
    <property type="match status" value="1"/>
</dbReference>
<dbReference type="Pfam" id="PF00512">
    <property type="entry name" value="HisKA"/>
    <property type="match status" value="1"/>
</dbReference>
<evidence type="ECO:0000256" key="5">
    <source>
        <dbReference type="ARBA" id="ARBA00022777"/>
    </source>
</evidence>
<dbReference type="SMART" id="SM00091">
    <property type="entry name" value="PAS"/>
    <property type="match status" value="2"/>
</dbReference>
<dbReference type="STRING" id="391625.PPSIR1_23399"/>
<comment type="catalytic activity">
    <reaction evidence="1">
        <text>ATP + protein L-histidine = ADP + protein N-phospho-L-histidine.</text>
        <dbReference type="EC" id="2.7.13.3"/>
    </reaction>
</comment>
<dbReference type="NCBIfam" id="TIGR00229">
    <property type="entry name" value="sensory_box"/>
    <property type="match status" value="2"/>
</dbReference>
<dbReference type="PANTHER" id="PTHR43304:SF1">
    <property type="entry name" value="PAC DOMAIN-CONTAINING PROTEIN"/>
    <property type="match status" value="1"/>
</dbReference>
<dbReference type="InterPro" id="IPR036890">
    <property type="entry name" value="HATPase_C_sf"/>
</dbReference>
<organism evidence="9 10">
    <name type="scientific">Plesiocystis pacifica SIR-1</name>
    <dbReference type="NCBI Taxonomy" id="391625"/>
    <lineage>
        <taxon>Bacteria</taxon>
        <taxon>Pseudomonadati</taxon>
        <taxon>Myxococcota</taxon>
        <taxon>Polyangia</taxon>
        <taxon>Nannocystales</taxon>
        <taxon>Nannocystaceae</taxon>
        <taxon>Plesiocystis</taxon>
    </lineage>
</organism>
<dbReference type="eggNOG" id="COG4191">
    <property type="taxonomic scope" value="Bacteria"/>
</dbReference>
<sequence length="729" mass="81407">MENRDDDPRPTGAETGDGAGGRRGGDAARERIAALKTELARSRAELERAREDLDVFSQLTSGYWWFAEVVSIPPPEETEAEGEAQAPRPVVEQRAWTTRSFTRTTGYDAEHIRRLAAASIIHTEDLQPVNQTIDAVLRGRGLGGRDQAVHEFRIHSRDGSIMWVRQRLEGVGEGVGRRVYASGELVTERKRTEDALGHVEARFLSLVEHAPNVIVTMDLEGTILFVNRRMPGDLREPWELIGSAVFELTDAAGREAIREAIAGIVATQEAREFTIRGETPDPSVGAWFEDDLDEDLADELDPDTHAEVEAVRAAGEDNRERWYEVQAAPVIRGREVAAITMILTDVTERRDAEQALRHSESRWRFLWENVPDLITELDREANIVVTNRGIEGESVEALVGRSMFEVLGEAGARELAMAMTKSKSSGESSSFEQAVGGPPEEELAGRRPFQTWWSNRVVSFGEGEELGYLLIGTDITDRKAAEHERSNLEAQLRQQQKLESIGTLASGVAHEINNPIQSIMNYADLMQIRSDPDSDIADFAGEIVAETERVANIVRNLLAFARQEKEHHSPARMIDIVESTLTLMSAVMRRQQVSLEVDVPADLPKIKCRSQQVQQVFMNLFGNALHALNERYPQYDENKVIQVRARVAEIEGEPWVITEVEDHGSGIPAPVLERIFDPFFTTKGRDEGTGLGLSVSHGIITEHRGELEVESVVGEYTRFYVKLRVDNGW</sequence>
<evidence type="ECO:0000256" key="2">
    <source>
        <dbReference type="ARBA" id="ARBA00012438"/>
    </source>
</evidence>
<dbReference type="PROSITE" id="PS50113">
    <property type="entry name" value="PAC"/>
    <property type="match status" value="1"/>
</dbReference>
<dbReference type="EC" id="2.7.13.3" evidence="2"/>
<dbReference type="Gene3D" id="3.30.565.10">
    <property type="entry name" value="Histidine kinase-like ATPase, C-terminal domain"/>
    <property type="match status" value="1"/>
</dbReference>
<evidence type="ECO:0000256" key="1">
    <source>
        <dbReference type="ARBA" id="ARBA00000085"/>
    </source>
</evidence>
<dbReference type="Gene3D" id="3.30.450.20">
    <property type="entry name" value="PAS domain"/>
    <property type="match status" value="3"/>
</dbReference>
<gene>
    <name evidence="9" type="ORF">PPSIR1_23399</name>
</gene>
<reference evidence="9 10" key="1">
    <citation type="submission" date="2007-06" db="EMBL/GenBank/DDBJ databases">
        <authorList>
            <person name="Shimkets L."/>
            <person name="Ferriera S."/>
            <person name="Johnson J."/>
            <person name="Kravitz S."/>
            <person name="Beeson K."/>
            <person name="Sutton G."/>
            <person name="Rogers Y.-H."/>
            <person name="Friedman R."/>
            <person name="Frazier M."/>
            <person name="Venter J.C."/>
        </authorList>
    </citation>
    <scope>NUCLEOTIDE SEQUENCE [LARGE SCALE GENOMIC DNA]</scope>
    <source>
        <strain evidence="9 10">SIR-1</strain>
    </source>
</reference>
<evidence type="ECO:0000259" key="8">
    <source>
        <dbReference type="PROSITE" id="PS50113"/>
    </source>
</evidence>
<dbReference type="AlphaFoldDB" id="A6G7S2"/>
<dbReference type="InterPro" id="IPR013656">
    <property type="entry name" value="PAS_4"/>
</dbReference>
<evidence type="ECO:0000259" key="7">
    <source>
        <dbReference type="PROSITE" id="PS50109"/>
    </source>
</evidence>
<keyword evidence="10" id="KW-1185">Reference proteome</keyword>
<dbReference type="InterPro" id="IPR004358">
    <property type="entry name" value="Sig_transdc_His_kin-like_C"/>
</dbReference>
<dbReference type="InterPro" id="IPR036097">
    <property type="entry name" value="HisK_dim/P_sf"/>
</dbReference>
<feature type="non-terminal residue" evidence="9">
    <location>
        <position position="729"/>
    </location>
</feature>
<feature type="domain" description="Histidine kinase" evidence="7">
    <location>
        <begin position="507"/>
        <end position="727"/>
    </location>
</feature>
<feature type="region of interest" description="Disordered" evidence="6">
    <location>
        <begin position="1"/>
        <end position="28"/>
    </location>
</feature>
<name>A6G7S2_9BACT</name>
<evidence type="ECO:0000256" key="6">
    <source>
        <dbReference type="SAM" id="MobiDB-lite"/>
    </source>
</evidence>
<dbReference type="InterPro" id="IPR000700">
    <property type="entry name" value="PAS-assoc_C"/>
</dbReference>
<dbReference type="SUPFAM" id="SSF55785">
    <property type="entry name" value="PYP-like sensor domain (PAS domain)"/>
    <property type="match status" value="3"/>
</dbReference>
<protein>
    <recommendedName>
        <fullName evidence="2">histidine kinase</fullName>
        <ecNumber evidence="2">2.7.13.3</ecNumber>
    </recommendedName>
</protein>
<evidence type="ECO:0000313" key="10">
    <source>
        <dbReference type="Proteomes" id="UP000005801"/>
    </source>
</evidence>
<dbReference type="Pfam" id="PF08447">
    <property type="entry name" value="PAS_3"/>
    <property type="match status" value="1"/>
</dbReference>
<dbReference type="RefSeq" id="WP_006972767.1">
    <property type="nucleotide sequence ID" value="NZ_ABCS01000036.1"/>
</dbReference>
<dbReference type="Pfam" id="PF08448">
    <property type="entry name" value="PAS_4"/>
    <property type="match status" value="1"/>
</dbReference>
<keyword evidence="3" id="KW-0597">Phosphoprotein</keyword>
<evidence type="ECO:0000256" key="4">
    <source>
        <dbReference type="ARBA" id="ARBA00022679"/>
    </source>
</evidence>
<dbReference type="OrthoDB" id="5438009at2"/>
<feature type="region of interest" description="Disordered" evidence="6">
    <location>
        <begin position="422"/>
        <end position="443"/>
    </location>
</feature>
<dbReference type="InterPro" id="IPR035965">
    <property type="entry name" value="PAS-like_dom_sf"/>
</dbReference>
<keyword evidence="4" id="KW-0808">Transferase</keyword>
<dbReference type="PROSITE" id="PS50109">
    <property type="entry name" value="HIS_KIN"/>
    <property type="match status" value="1"/>
</dbReference>
<dbReference type="Gene3D" id="1.10.287.130">
    <property type="match status" value="1"/>
</dbReference>
<dbReference type="Pfam" id="PF02518">
    <property type="entry name" value="HATPase_c"/>
    <property type="match status" value="1"/>
</dbReference>
<dbReference type="EMBL" id="ABCS01000036">
    <property type="protein sequence ID" value="EDM78015.1"/>
    <property type="molecule type" value="Genomic_DNA"/>
</dbReference>
<evidence type="ECO:0000313" key="9">
    <source>
        <dbReference type="EMBL" id="EDM78015.1"/>
    </source>
</evidence>
<dbReference type="InterPro" id="IPR013655">
    <property type="entry name" value="PAS_fold_3"/>
</dbReference>
<dbReference type="SUPFAM" id="SSF47384">
    <property type="entry name" value="Homodimeric domain of signal transducing histidine kinase"/>
    <property type="match status" value="1"/>
</dbReference>
<dbReference type="Pfam" id="PF13426">
    <property type="entry name" value="PAS_9"/>
    <property type="match status" value="1"/>
</dbReference>